<dbReference type="SUPFAM" id="SSF56024">
    <property type="entry name" value="Phospholipase D/nuclease"/>
    <property type="match status" value="2"/>
</dbReference>
<evidence type="ECO:0000256" key="7">
    <source>
        <dbReference type="ARBA" id="ARBA00022989"/>
    </source>
</evidence>
<feature type="active site" evidence="12">
    <location>
        <position position="223"/>
    </location>
</feature>
<keyword evidence="2 12" id="KW-1003">Cell membrane</keyword>
<dbReference type="PANTHER" id="PTHR21248">
    <property type="entry name" value="CARDIOLIPIN SYNTHASE"/>
    <property type="match status" value="1"/>
</dbReference>
<dbReference type="PROSITE" id="PS50035">
    <property type="entry name" value="PLD"/>
    <property type="match status" value="2"/>
</dbReference>
<organism evidence="15 16">
    <name type="scientific">Petrotoga olearia DSM 13574</name>
    <dbReference type="NCBI Taxonomy" id="1122955"/>
    <lineage>
        <taxon>Bacteria</taxon>
        <taxon>Thermotogati</taxon>
        <taxon>Thermotogota</taxon>
        <taxon>Thermotogae</taxon>
        <taxon>Petrotogales</taxon>
        <taxon>Petrotogaceae</taxon>
        <taxon>Petrotoga</taxon>
    </lineage>
</organism>
<evidence type="ECO:0000256" key="5">
    <source>
        <dbReference type="ARBA" id="ARBA00022692"/>
    </source>
</evidence>
<feature type="active site" evidence="12">
    <location>
        <position position="406"/>
    </location>
</feature>
<evidence type="ECO:0000256" key="1">
    <source>
        <dbReference type="ARBA" id="ARBA00004651"/>
    </source>
</evidence>
<evidence type="ECO:0000256" key="3">
    <source>
        <dbReference type="ARBA" id="ARBA00022516"/>
    </source>
</evidence>
<keyword evidence="11 12" id="KW-1208">Phospholipid metabolism</keyword>
<reference evidence="15 16" key="1">
    <citation type="submission" date="2013-12" db="EMBL/GenBank/DDBJ databases">
        <title>Comparative genomics of Petrotoga isolates.</title>
        <authorList>
            <person name="Nesbo C.L."/>
            <person name="Charchuk R."/>
            <person name="Chow K."/>
        </authorList>
    </citation>
    <scope>NUCLEOTIDE SEQUENCE [LARGE SCALE GENOMIC DNA]</scope>
    <source>
        <strain evidence="15 16">DSM 13574</strain>
    </source>
</reference>
<dbReference type="InterPro" id="IPR001736">
    <property type="entry name" value="PLipase_D/transphosphatidylase"/>
</dbReference>
<evidence type="ECO:0000256" key="13">
    <source>
        <dbReference type="NCBIfam" id="TIGR04265"/>
    </source>
</evidence>
<accession>A0A2K1P0Y1</accession>
<dbReference type="RefSeq" id="WP_103066852.1">
    <property type="nucleotide sequence ID" value="NZ_AZRL01000012.1"/>
</dbReference>
<keyword evidence="9 12" id="KW-0472">Membrane</keyword>
<comment type="similarity">
    <text evidence="12">Belongs to the phospholipase D family. Cardiolipin synthase subfamily.</text>
</comment>
<comment type="caution">
    <text evidence="15">The sequence shown here is derived from an EMBL/GenBank/DDBJ whole genome shotgun (WGS) entry which is preliminary data.</text>
</comment>
<dbReference type="InterPro" id="IPR027379">
    <property type="entry name" value="CLS_N"/>
</dbReference>
<evidence type="ECO:0000256" key="2">
    <source>
        <dbReference type="ARBA" id="ARBA00022475"/>
    </source>
</evidence>
<dbReference type="CDD" id="cd09110">
    <property type="entry name" value="PLDc_CLS_1"/>
    <property type="match status" value="1"/>
</dbReference>
<dbReference type="NCBIfam" id="TIGR04265">
    <property type="entry name" value="bac_cardiolipin"/>
    <property type="match status" value="1"/>
</dbReference>
<dbReference type="InterPro" id="IPR022924">
    <property type="entry name" value="Cardiolipin_synthase"/>
</dbReference>
<keyword evidence="8 12" id="KW-0443">Lipid metabolism</keyword>
<dbReference type="OrthoDB" id="9762009at2"/>
<evidence type="ECO:0000256" key="12">
    <source>
        <dbReference type="HAMAP-Rule" id="MF_01916"/>
    </source>
</evidence>
<feature type="active site" evidence="12">
    <location>
        <position position="225"/>
    </location>
</feature>
<comment type="function">
    <text evidence="12">Catalyzes the reversible phosphatidyl group transfer from one phosphatidylglycerol molecule to another to form cardiolipin (CL) (diphosphatidylglycerol) and glycerol.</text>
</comment>
<evidence type="ECO:0000256" key="9">
    <source>
        <dbReference type="ARBA" id="ARBA00023136"/>
    </source>
</evidence>
<dbReference type="Proteomes" id="UP000236434">
    <property type="component" value="Unassembled WGS sequence"/>
</dbReference>
<feature type="domain" description="PLD phosphodiesterase" evidence="14">
    <location>
        <begin position="218"/>
        <end position="245"/>
    </location>
</feature>
<evidence type="ECO:0000256" key="10">
    <source>
        <dbReference type="ARBA" id="ARBA00023209"/>
    </source>
</evidence>
<gene>
    <name evidence="15" type="ORF">X929_04625</name>
</gene>
<feature type="domain" description="PLD phosphodiesterase" evidence="14">
    <location>
        <begin position="399"/>
        <end position="426"/>
    </location>
</feature>
<comment type="catalytic activity">
    <reaction evidence="12">
        <text>2 a 1,2-diacyl-sn-glycero-3-phospho-(1'-sn-glycerol) = a cardiolipin + glycerol</text>
        <dbReference type="Rhea" id="RHEA:31451"/>
        <dbReference type="ChEBI" id="CHEBI:17754"/>
        <dbReference type="ChEBI" id="CHEBI:62237"/>
        <dbReference type="ChEBI" id="CHEBI:64716"/>
    </reaction>
</comment>
<feature type="transmembrane region" description="Helical" evidence="12">
    <location>
        <begin position="40"/>
        <end position="58"/>
    </location>
</feature>
<dbReference type="HAMAP" id="MF_01916">
    <property type="entry name" value="Cardiolipin_synth_Cls"/>
    <property type="match status" value="1"/>
</dbReference>
<keyword evidence="5 12" id="KW-0812">Transmembrane</keyword>
<keyword evidence="6" id="KW-0677">Repeat</keyword>
<evidence type="ECO:0000313" key="15">
    <source>
        <dbReference type="EMBL" id="PNR96387.1"/>
    </source>
</evidence>
<dbReference type="Pfam" id="PF13396">
    <property type="entry name" value="PLDc_N"/>
    <property type="match status" value="1"/>
</dbReference>
<dbReference type="Pfam" id="PF13091">
    <property type="entry name" value="PLDc_2"/>
    <property type="match status" value="2"/>
</dbReference>
<sequence length="486" mass="56566">MAFAIIFKFGFWTFFVLIYAFVATTVIILERKRPEKTISWLLIFAVIPLIGFVIYLFFGRNWKRRKLTSDIYLNSKPTLTEEEKEWLIKVLGENDIQYLQLINLLKRNSKSPLFLGNDIEIFKNGKEKFTSFFKEIENAKESIHLEYYIVKDDETGKKLKDLLIKKAKEGVEIKFIMDKIGSGRLKKSYIKQLKNAGVEIAFYSYFLSPVLKFLNTQVNYRNHRKIAIIDSEIGFIGGINIGNEYIGKSSLGYWRDLHLKVRGEAVNGLQKIFFDDYQTIVKAERKKENLDPIKYFKKQEKKGDSLVQIAVSGPESENSSIMQMIHKMITIAKDHIYIATPYFVPNDSILSAIKIAALSGVKVKILFPGKMDHFLVYFASRTYLEEIIKYGVEVYFYRKDRFIHSKFVSIDGLISTVGTANIDIRSFELNYEANLLIYDREKTKQIEDIFHEDLKISSHISQDYFNAQPFLIKFTEAFCKIFSNLL</sequence>
<keyword evidence="10 12" id="KW-0594">Phospholipid biosynthesis</keyword>
<keyword evidence="3 12" id="KW-0444">Lipid biosynthesis</keyword>
<dbReference type="EC" id="2.7.8.-" evidence="12 13"/>
<feature type="active site" evidence="12">
    <location>
        <position position="404"/>
    </location>
</feature>
<dbReference type="EMBL" id="AZRL01000012">
    <property type="protein sequence ID" value="PNR96387.1"/>
    <property type="molecule type" value="Genomic_DNA"/>
</dbReference>
<evidence type="ECO:0000313" key="16">
    <source>
        <dbReference type="Proteomes" id="UP000236434"/>
    </source>
</evidence>
<comment type="subcellular location">
    <subcellularLocation>
        <location evidence="1 12">Cell membrane</location>
        <topology evidence="1 12">Multi-pass membrane protein</topology>
    </subcellularLocation>
</comment>
<feature type="active site" evidence="12">
    <location>
        <position position="411"/>
    </location>
</feature>
<dbReference type="GO" id="GO:0005886">
    <property type="term" value="C:plasma membrane"/>
    <property type="evidence" value="ECO:0007669"/>
    <property type="project" value="UniProtKB-SubCell"/>
</dbReference>
<dbReference type="PANTHER" id="PTHR21248:SF22">
    <property type="entry name" value="PHOSPHOLIPASE D"/>
    <property type="match status" value="1"/>
</dbReference>
<keyword evidence="7 12" id="KW-1133">Transmembrane helix</keyword>
<proteinExistence type="inferred from homology"/>
<feature type="transmembrane region" description="Helical" evidence="12">
    <location>
        <begin position="6"/>
        <end position="28"/>
    </location>
</feature>
<protein>
    <recommendedName>
        <fullName evidence="12 13">Cardiolipin synthase</fullName>
        <shortName evidence="12">CL synthase</shortName>
        <ecNumber evidence="12 13">2.7.8.-</ecNumber>
    </recommendedName>
</protein>
<evidence type="ECO:0000256" key="8">
    <source>
        <dbReference type="ARBA" id="ARBA00023098"/>
    </source>
</evidence>
<dbReference type="InterPro" id="IPR025202">
    <property type="entry name" value="PLD-like_dom"/>
</dbReference>
<dbReference type="GO" id="GO:0032049">
    <property type="term" value="P:cardiolipin biosynthetic process"/>
    <property type="evidence" value="ECO:0007669"/>
    <property type="project" value="UniProtKB-UniRule"/>
</dbReference>
<name>A0A2K1P0Y1_9BACT</name>
<feature type="active site" evidence="12">
    <location>
        <position position="230"/>
    </location>
</feature>
<evidence type="ECO:0000259" key="14">
    <source>
        <dbReference type="PROSITE" id="PS50035"/>
    </source>
</evidence>
<dbReference type="CDD" id="cd09112">
    <property type="entry name" value="PLDc_CLS_2"/>
    <property type="match status" value="1"/>
</dbReference>
<dbReference type="AlphaFoldDB" id="A0A2K1P0Y1"/>
<evidence type="ECO:0000256" key="11">
    <source>
        <dbReference type="ARBA" id="ARBA00023264"/>
    </source>
</evidence>
<dbReference type="GO" id="GO:0008808">
    <property type="term" value="F:cardiolipin synthase activity"/>
    <property type="evidence" value="ECO:0007669"/>
    <property type="project" value="UniProtKB-UniRule"/>
</dbReference>
<dbReference type="SMART" id="SM00155">
    <property type="entry name" value="PLDc"/>
    <property type="match status" value="2"/>
</dbReference>
<keyword evidence="4 12" id="KW-0808">Transferase</keyword>
<dbReference type="FunFam" id="3.30.870.10:FF:000014">
    <property type="entry name" value="Cardiolipin synthase"/>
    <property type="match status" value="1"/>
</dbReference>
<dbReference type="InterPro" id="IPR030874">
    <property type="entry name" value="Cardiolipin_synth_Firmi"/>
</dbReference>
<evidence type="ECO:0000256" key="4">
    <source>
        <dbReference type="ARBA" id="ARBA00022679"/>
    </source>
</evidence>
<dbReference type="Gene3D" id="3.30.870.10">
    <property type="entry name" value="Endonuclease Chain A"/>
    <property type="match status" value="2"/>
</dbReference>
<evidence type="ECO:0000256" key="6">
    <source>
        <dbReference type="ARBA" id="ARBA00022737"/>
    </source>
</evidence>